<dbReference type="GO" id="GO:0006624">
    <property type="term" value="P:vacuolar protein processing"/>
    <property type="evidence" value="ECO:0007669"/>
    <property type="project" value="TreeGrafter"/>
</dbReference>
<dbReference type="InterPro" id="IPR008506">
    <property type="entry name" value="SND2/TMEM208"/>
</dbReference>
<protein>
    <submittedName>
        <fullName evidence="8">Uncharacterized protein</fullName>
    </submittedName>
</protein>
<name>W4J1S9_PLAFP</name>
<evidence type="ECO:0000256" key="6">
    <source>
        <dbReference type="ARBA" id="ARBA00023136"/>
    </source>
</evidence>
<comment type="subcellular location">
    <subcellularLocation>
        <location evidence="1">Endoplasmic reticulum membrane</location>
        <topology evidence="1">Multi-pass membrane protein</topology>
    </subcellularLocation>
</comment>
<evidence type="ECO:0000256" key="4">
    <source>
        <dbReference type="ARBA" id="ARBA00022824"/>
    </source>
</evidence>
<evidence type="ECO:0000256" key="3">
    <source>
        <dbReference type="ARBA" id="ARBA00022692"/>
    </source>
</evidence>
<evidence type="ECO:0000313" key="9">
    <source>
        <dbReference type="Proteomes" id="UP000019103"/>
    </source>
</evidence>
<dbReference type="PANTHER" id="PTHR13505">
    <property type="entry name" value="TRANSMEMBRANE PROTEIN 208"/>
    <property type="match status" value="1"/>
</dbReference>
<dbReference type="GO" id="GO:0005773">
    <property type="term" value="C:vacuole"/>
    <property type="evidence" value="ECO:0007669"/>
    <property type="project" value="GOC"/>
</dbReference>
<evidence type="ECO:0000256" key="5">
    <source>
        <dbReference type="ARBA" id="ARBA00022989"/>
    </source>
</evidence>
<feature type="transmembrane region" description="Helical" evidence="7">
    <location>
        <begin position="82"/>
        <end position="104"/>
    </location>
</feature>
<comment type="similarity">
    <text evidence="2">Belongs to the TMEM208 family.</text>
</comment>
<gene>
    <name evidence="8" type="ORF">PFUGPA_01826</name>
</gene>
<keyword evidence="4" id="KW-0256">Endoplasmic reticulum</keyword>
<evidence type="ECO:0000256" key="7">
    <source>
        <dbReference type="SAM" id="Phobius"/>
    </source>
</evidence>
<reference evidence="8 9" key="1">
    <citation type="submission" date="2013-02" db="EMBL/GenBank/DDBJ databases">
        <title>The Genome Annotation of Plasmodium falciparum Palo Alto/Uganda.</title>
        <authorList>
            <consortium name="The Broad Institute Genome Sequencing Platform"/>
            <consortium name="The Broad Institute Genome Sequencing Center for Infectious Disease"/>
            <person name="Neafsey D."/>
            <person name="Hoffman S."/>
            <person name="Volkman S."/>
            <person name="Rosenthal P."/>
            <person name="Walker B."/>
            <person name="Young S.K."/>
            <person name="Zeng Q."/>
            <person name="Gargeya S."/>
            <person name="Fitzgerald M."/>
            <person name="Haas B."/>
            <person name="Abouelleil A."/>
            <person name="Allen A.W."/>
            <person name="Alvarado L."/>
            <person name="Arachchi H.M."/>
            <person name="Berlin A.M."/>
            <person name="Chapman S.B."/>
            <person name="Gainer-Dewar J."/>
            <person name="Goldberg J."/>
            <person name="Griggs A."/>
            <person name="Gujja S."/>
            <person name="Hansen M."/>
            <person name="Howarth C."/>
            <person name="Imamovic A."/>
            <person name="Ireland A."/>
            <person name="Larimer J."/>
            <person name="McCowan C."/>
            <person name="Murphy C."/>
            <person name="Pearson M."/>
            <person name="Poon T.W."/>
            <person name="Priest M."/>
            <person name="Roberts A."/>
            <person name="Saif S."/>
            <person name="Shea T."/>
            <person name="Sisk P."/>
            <person name="Sykes S."/>
            <person name="Wortman J."/>
            <person name="Nusbaum C."/>
            <person name="Birren B."/>
        </authorList>
    </citation>
    <scope>NUCLEOTIDE SEQUENCE [LARGE SCALE GENOMIC DNA]</scope>
    <source>
        <strain evidence="8 9">Palo Alto/Uganda</strain>
    </source>
</reference>
<keyword evidence="3 7" id="KW-0812">Transmembrane</keyword>
<dbReference type="Proteomes" id="UP000019103">
    <property type="component" value="Unassembled WGS sequence"/>
</dbReference>
<dbReference type="OrthoDB" id="276296at2759"/>
<feature type="transmembrane region" description="Helical" evidence="7">
    <location>
        <begin position="58"/>
        <end position="76"/>
    </location>
</feature>
<reference evidence="8 9" key="2">
    <citation type="submission" date="2013-02" db="EMBL/GenBank/DDBJ databases">
        <title>The Genome Sequence of Plasmodium falciparum Palo Alto/Uganda.</title>
        <authorList>
            <consortium name="The Broad Institute Genome Sequencing Platform"/>
            <consortium name="The Broad Institute Genome Sequencing Center for Infectious Disease"/>
            <person name="Neafsey D."/>
            <person name="Cheeseman I."/>
            <person name="Volkman S."/>
            <person name="Adams J."/>
            <person name="Walker B."/>
            <person name="Young S.K."/>
            <person name="Zeng Q."/>
            <person name="Gargeya S."/>
            <person name="Fitzgerald M."/>
            <person name="Haas B."/>
            <person name="Abouelleil A."/>
            <person name="Alvarado L."/>
            <person name="Arachchi H.M."/>
            <person name="Berlin A.M."/>
            <person name="Chapman S.B."/>
            <person name="Dewar J."/>
            <person name="Goldberg J."/>
            <person name="Griggs A."/>
            <person name="Gujja S."/>
            <person name="Hansen M."/>
            <person name="Howarth C."/>
            <person name="Imamovic A."/>
            <person name="Larimer J."/>
            <person name="McCowan C."/>
            <person name="Murphy C."/>
            <person name="Neiman D."/>
            <person name="Pearson M."/>
            <person name="Priest M."/>
            <person name="Roberts A."/>
            <person name="Saif S."/>
            <person name="Shea T."/>
            <person name="Sisk P."/>
            <person name="Sykes S."/>
            <person name="Wortman J."/>
            <person name="Nusbaum C."/>
            <person name="Birren B."/>
        </authorList>
    </citation>
    <scope>NUCLEOTIDE SEQUENCE [LARGE SCALE GENOMIC DNA]</scope>
    <source>
        <strain evidence="8 9">Palo Alto/Uganda</strain>
    </source>
</reference>
<evidence type="ECO:0000256" key="2">
    <source>
        <dbReference type="ARBA" id="ARBA00009950"/>
    </source>
</evidence>
<evidence type="ECO:0000313" key="8">
    <source>
        <dbReference type="EMBL" id="ETW56165.1"/>
    </source>
</evidence>
<dbReference type="EMBL" id="KI927327">
    <property type="protein sequence ID" value="ETW56165.1"/>
    <property type="molecule type" value="Genomic_DNA"/>
</dbReference>
<organism evidence="8 9">
    <name type="scientific">Plasmodium falciparum (isolate Palo Alto / Uganda)</name>
    <dbReference type="NCBI Taxonomy" id="57270"/>
    <lineage>
        <taxon>Eukaryota</taxon>
        <taxon>Sar</taxon>
        <taxon>Alveolata</taxon>
        <taxon>Apicomplexa</taxon>
        <taxon>Aconoidasida</taxon>
        <taxon>Haemosporida</taxon>
        <taxon>Plasmodiidae</taxon>
        <taxon>Plasmodium</taxon>
        <taxon>Plasmodium (Laverania)</taxon>
    </lineage>
</organism>
<dbReference type="Pfam" id="PF05620">
    <property type="entry name" value="TMEM208_SND2"/>
    <property type="match status" value="1"/>
</dbReference>
<keyword evidence="6 7" id="KW-0472">Membrane</keyword>
<dbReference type="PANTHER" id="PTHR13505:SF7">
    <property type="entry name" value="TRANSMEMBRANE PROTEIN 208"/>
    <property type="match status" value="1"/>
</dbReference>
<proteinExistence type="inferred from homology"/>
<accession>W4J1S9</accession>
<keyword evidence="5 7" id="KW-1133">Transmembrane helix</keyword>
<dbReference type="AlphaFoldDB" id="W4J1S9"/>
<evidence type="ECO:0000256" key="1">
    <source>
        <dbReference type="ARBA" id="ARBA00004477"/>
    </source>
</evidence>
<sequence length="133" mass="16098">MLFNETCYYIFISFPILKCIVNKIYSSILYLKIPLKEYTLWINEWNELYRLNINEASLYYTDVLILSFCINIGLFFSFKFFYIYIIIPLYAAYQIISFIFKYFLSSPFGSAEPSKRMEKMEKKKNKVVYKTVY</sequence>
<dbReference type="GO" id="GO:0005789">
    <property type="term" value="C:endoplasmic reticulum membrane"/>
    <property type="evidence" value="ECO:0007669"/>
    <property type="project" value="UniProtKB-SubCell"/>
</dbReference>